<protein>
    <recommendedName>
        <fullName evidence="15">Alpha-latrotoxin</fullName>
    </recommendedName>
</protein>
<keyword evidence="7" id="KW-0528">Neurotoxin</keyword>
<evidence type="ECO:0000256" key="11">
    <source>
        <dbReference type="ARBA" id="ARBA00023136"/>
    </source>
</evidence>
<evidence type="ECO:0000313" key="18">
    <source>
        <dbReference type="Proteomes" id="UP000827092"/>
    </source>
</evidence>
<dbReference type="PROSITE" id="PS50088">
    <property type="entry name" value="ANK_REPEAT"/>
    <property type="match status" value="4"/>
</dbReference>
<dbReference type="Pfam" id="PF00023">
    <property type="entry name" value="Ank"/>
    <property type="match status" value="1"/>
</dbReference>
<evidence type="ECO:0000256" key="12">
    <source>
        <dbReference type="ARBA" id="ARBA00023298"/>
    </source>
</evidence>
<comment type="caution">
    <text evidence="17">The sequence shown here is derived from an EMBL/GenBank/DDBJ whole genome shotgun (WGS) entry which is preliminary data.</text>
</comment>
<keyword evidence="11" id="KW-0472">Membrane</keyword>
<evidence type="ECO:0000256" key="9">
    <source>
        <dbReference type="ARBA" id="ARBA00023028"/>
    </source>
</evidence>
<organism evidence="17 18">
    <name type="scientific">Oedothorax gibbosus</name>
    <dbReference type="NCBI Taxonomy" id="931172"/>
    <lineage>
        <taxon>Eukaryota</taxon>
        <taxon>Metazoa</taxon>
        <taxon>Ecdysozoa</taxon>
        <taxon>Arthropoda</taxon>
        <taxon>Chelicerata</taxon>
        <taxon>Arachnida</taxon>
        <taxon>Araneae</taxon>
        <taxon>Araneomorphae</taxon>
        <taxon>Entelegynae</taxon>
        <taxon>Araneoidea</taxon>
        <taxon>Linyphiidae</taxon>
        <taxon>Erigoninae</taxon>
        <taxon>Oedothorax</taxon>
    </lineage>
</organism>
<evidence type="ECO:0000256" key="2">
    <source>
        <dbReference type="ARBA" id="ARBA00004613"/>
    </source>
</evidence>
<evidence type="ECO:0000256" key="6">
    <source>
        <dbReference type="ARBA" id="ARBA00022656"/>
    </source>
</evidence>
<dbReference type="Pfam" id="PF13637">
    <property type="entry name" value="Ank_4"/>
    <property type="match status" value="1"/>
</dbReference>
<comment type="similarity">
    <text evidence="13">Belongs to the cationic peptide 01 (latrotoxin) family. 03 (alpha-latrotoxin) subfamily.</text>
</comment>
<keyword evidence="6" id="KW-0800">Toxin</keyword>
<keyword evidence="9" id="KW-0638">Presynaptic neurotoxin</keyword>
<evidence type="ECO:0000256" key="10">
    <source>
        <dbReference type="ARBA" id="ARBA00023043"/>
    </source>
</evidence>
<feature type="repeat" description="ANK" evidence="16">
    <location>
        <begin position="277"/>
        <end position="310"/>
    </location>
</feature>
<accession>A0AAV6UC32</accession>
<feature type="repeat" description="ANK" evidence="16">
    <location>
        <begin position="69"/>
        <end position="97"/>
    </location>
</feature>
<evidence type="ECO:0000256" key="15">
    <source>
        <dbReference type="ARBA" id="ARBA00049811"/>
    </source>
</evidence>
<evidence type="ECO:0000256" key="5">
    <source>
        <dbReference type="ARBA" id="ARBA00022537"/>
    </source>
</evidence>
<sequence length="447" mass="50422">MTGLESPMDLYFAARDGDIERVKQLAKTCSSLKFVLGFTLLQWTTIWDRFNVAHYLVLNNCDINRKADDGRTAVLMAAENQRETIVELLVRHGAHLNGCTGVYKWTLLHYACFYGWSRIAEIILGKGAVDVNAKSSDMRTPLMLSIQNGHESITELLIGAGADFRSSDAEWKSVLHYACSTLCYSEKGLSKLVSRIVERGETDLNAESMYGWTPLLYALNTGKEDIAEILIGAGVVADTDRLPTTEMSLLHHCIKMGWTKLVRMIIEKWGCDLHPTSGHIPLHLALFQSRNIETILLLIKFGADVNFSNDSNEGALYYATLRGDIELIRLLVTHGAYFLARENRKIKLDPELQQLLLEDMHLVTQNELNKFNYRYFPTVYNIPGCRGVLPHIETMTINNDKSTAAQEIAKYVDTFAQCAKMGKKFKGRCIVLKLICVKRLIAYWGTL</sequence>
<evidence type="ECO:0000256" key="7">
    <source>
        <dbReference type="ARBA" id="ARBA00022699"/>
    </source>
</evidence>
<keyword evidence="8" id="KW-0677">Repeat</keyword>
<dbReference type="AlphaFoldDB" id="A0AAV6UC32"/>
<evidence type="ECO:0000256" key="4">
    <source>
        <dbReference type="ARBA" id="ARBA00022525"/>
    </source>
</evidence>
<gene>
    <name evidence="17" type="ORF">JTE90_018369</name>
</gene>
<evidence type="ECO:0000256" key="13">
    <source>
        <dbReference type="ARBA" id="ARBA00049657"/>
    </source>
</evidence>
<keyword evidence="5" id="KW-1052">Target cell membrane</keyword>
<dbReference type="SMART" id="SM00248">
    <property type="entry name" value="ANK"/>
    <property type="match status" value="8"/>
</dbReference>
<dbReference type="GO" id="GO:0044231">
    <property type="term" value="C:host cell presynaptic membrane"/>
    <property type="evidence" value="ECO:0007669"/>
    <property type="project" value="UniProtKB-KW"/>
</dbReference>
<dbReference type="EMBL" id="JAFNEN010000480">
    <property type="protein sequence ID" value="KAG8182097.1"/>
    <property type="molecule type" value="Genomic_DNA"/>
</dbReference>
<dbReference type="GO" id="GO:0006887">
    <property type="term" value="P:exocytosis"/>
    <property type="evidence" value="ECO:0007669"/>
    <property type="project" value="UniProtKB-KW"/>
</dbReference>
<keyword evidence="12" id="KW-1053">Target membrane</keyword>
<keyword evidence="3" id="KW-0268">Exocytosis</keyword>
<evidence type="ECO:0000313" key="17">
    <source>
        <dbReference type="EMBL" id="KAG8182097.1"/>
    </source>
</evidence>
<dbReference type="GO" id="GO:0090729">
    <property type="term" value="F:toxin activity"/>
    <property type="evidence" value="ECO:0007669"/>
    <property type="project" value="UniProtKB-KW"/>
</dbReference>
<keyword evidence="18" id="KW-1185">Reference proteome</keyword>
<evidence type="ECO:0000256" key="14">
    <source>
        <dbReference type="ARBA" id="ARBA00049715"/>
    </source>
</evidence>
<dbReference type="SUPFAM" id="SSF48403">
    <property type="entry name" value="Ankyrin repeat"/>
    <property type="match status" value="1"/>
</dbReference>
<dbReference type="InterPro" id="IPR002110">
    <property type="entry name" value="Ankyrin_rpt"/>
</dbReference>
<keyword evidence="4" id="KW-0964">Secreted</keyword>
<dbReference type="GO" id="GO:0005576">
    <property type="term" value="C:extracellular region"/>
    <property type="evidence" value="ECO:0007669"/>
    <property type="project" value="UniProtKB-SubCell"/>
</dbReference>
<evidence type="ECO:0000256" key="16">
    <source>
        <dbReference type="PROSITE-ProRule" id="PRU00023"/>
    </source>
</evidence>
<feature type="repeat" description="ANK" evidence="16">
    <location>
        <begin position="137"/>
        <end position="169"/>
    </location>
</feature>
<reference evidence="17 18" key="1">
    <citation type="journal article" date="2022" name="Nat. Ecol. Evol.">
        <title>A masculinizing supergene underlies an exaggerated male reproductive morph in a spider.</title>
        <authorList>
            <person name="Hendrickx F."/>
            <person name="De Corte Z."/>
            <person name="Sonet G."/>
            <person name="Van Belleghem S.M."/>
            <person name="Kostlbacher S."/>
            <person name="Vangestel C."/>
        </authorList>
    </citation>
    <scope>NUCLEOTIDE SEQUENCE [LARGE SCALE GENOMIC DNA]</scope>
    <source>
        <strain evidence="17">W744_W776</strain>
    </source>
</reference>
<evidence type="ECO:0000256" key="3">
    <source>
        <dbReference type="ARBA" id="ARBA00022483"/>
    </source>
</evidence>
<comment type="subunit">
    <text evidence="14">Homotetramer in membranes.</text>
</comment>
<dbReference type="PANTHER" id="PTHR24198">
    <property type="entry name" value="ANKYRIN REPEAT AND PROTEIN KINASE DOMAIN-CONTAINING PROTEIN"/>
    <property type="match status" value="1"/>
</dbReference>
<dbReference type="PANTHER" id="PTHR24198:SF165">
    <property type="entry name" value="ANKYRIN REPEAT-CONTAINING PROTEIN-RELATED"/>
    <property type="match status" value="1"/>
</dbReference>
<feature type="repeat" description="ANK" evidence="16">
    <location>
        <begin position="311"/>
        <end position="343"/>
    </location>
</feature>
<dbReference type="Proteomes" id="UP000827092">
    <property type="component" value="Unassembled WGS sequence"/>
</dbReference>
<keyword evidence="10 16" id="KW-0040">ANK repeat</keyword>
<evidence type="ECO:0000256" key="8">
    <source>
        <dbReference type="ARBA" id="ARBA00022737"/>
    </source>
</evidence>
<dbReference type="PROSITE" id="PS50297">
    <property type="entry name" value="ANK_REP_REGION"/>
    <property type="match status" value="3"/>
</dbReference>
<name>A0AAV6UC32_9ARAC</name>
<comment type="subcellular location">
    <subcellularLocation>
        <location evidence="2">Secreted</location>
    </subcellularLocation>
    <subcellularLocation>
        <location evidence="1">Target cell membrane</location>
    </subcellularLocation>
</comment>
<evidence type="ECO:0000256" key="1">
    <source>
        <dbReference type="ARBA" id="ARBA00004175"/>
    </source>
</evidence>
<dbReference type="Gene3D" id="1.25.40.20">
    <property type="entry name" value="Ankyrin repeat-containing domain"/>
    <property type="match status" value="3"/>
</dbReference>
<proteinExistence type="inferred from homology"/>
<dbReference type="Pfam" id="PF12796">
    <property type="entry name" value="Ank_2"/>
    <property type="match status" value="2"/>
</dbReference>
<dbReference type="GO" id="GO:0044218">
    <property type="term" value="C:other organism cell membrane"/>
    <property type="evidence" value="ECO:0007669"/>
    <property type="project" value="UniProtKB-KW"/>
</dbReference>
<dbReference type="InterPro" id="IPR036770">
    <property type="entry name" value="Ankyrin_rpt-contain_sf"/>
</dbReference>